<sequence length="462" mass="50943">MNRYSKLPARFLLVLLGTILIAAAMTSVSLANTTEFESGYFDVVEARSTYAWFSITRECDDKDENCAVKVEGTPGGAGTDYTARWVNELADTPQALGGTAPTACDSPDGDDRYERFENCWETVKGAGNFTVEWPVINPGDDFEITPYCKRGDSVCAEELRVCFNADDCDGNSFSHKDWTQMGELWDEAGSCLYDHDEDDVWECIDDALDDWLDDNMRSGDDYNDLEDEEDDTRGFTLEDYENDLDDVGDQPYTRRTPRRQPTPVPPAPVYQPPTYQPSHPPAQPRHSGTLYLDAVYVNYGGYLDTASGFGECNTAQGCISVIGSGTGMSGHLGRVFIQITDPQTRSCLSAQGIPYSGPTVMEFDDPVLQACDSRIATANGACPTRGIGVKEELLRMYNLGLLRGLLSPAHAQVLRSEVDSARRQAADCLCRSGFSNRDFVSVATGNPWDYNADTRQPLLCRS</sequence>
<comment type="caution">
    <text evidence="3">The sequence shown here is derived from an EMBL/GenBank/DDBJ whole genome shotgun (WGS) entry which is preliminary data.</text>
</comment>
<feature type="region of interest" description="Disordered" evidence="1">
    <location>
        <begin position="219"/>
        <end position="284"/>
    </location>
</feature>
<feature type="chain" id="PRO_5025425358" evidence="2">
    <location>
        <begin position="32"/>
        <end position="462"/>
    </location>
</feature>
<feature type="compositionally biased region" description="Acidic residues" evidence="1">
    <location>
        <begin position="238"/>
        <end position="248"/>
    </location>
</feature>
<accession>A0A6B1DW53</accession>
<keyword evidence="2" id="KW-0732">Signal</keyword>
<evidence type="ECO:0000313" key="3">
    <source>
        <dbReference type="EMBL" id="MYD91919.1"/>
    </source>
</evidence>
<dbReference type="EMBL" id="VXPY01000121">
    <property type="protein sequence ID" value="MYD91919.1"/>
    <property type="molecule type" value="Genomic_DNA"/>
</dbReference>
<feature type="compositionally biased region" description="Acidic residues" evidence="1">
    <location>
        <begin position="221"/>
        <end position="231"/>
    </location>
</feature>
<evidence type="ECO:0000256" key="2">
    <source>
        <dbReference type="SAM" id="SignalP"/>
    </source>
</evidence>
<feature type="signal peptide" evidence="2">
    <location>
        <begin position="1"/>
        <end position="31"/>
    </location>
</feature>
<reference evidence="3" key="1">
    <citation type="submission" date="2019-09" db="EMBL/GenBank/DDBJ databases">
        <title>Characterisation of the sponge microbiome using genome-centric metagenomics.</title>
        <authorList>
            <person name="Engelberts J.P."/>
            <person name="Robbins S.J."/>
            <person name="De Goeij J.M."/>
            <person name="Aranda M."/>
            <person name="Bell S.C."/>
            <person name="Webster N.S."/>
        </authorList>
    </citation>
    <scope>NUCLEOTIDE SEQUENCE</scope>
    <source>
        <strain evidence="3">SB0662_bin_9</strain>
    </source>
</reference>
<feature type="compositionally biased region" description="Pro residues" evidence="1">
    <location>
        <begin position="260"/>
        <end position="283"/>
    </location>
</feature>
<gene>
    <name evidence="3" type="ORF">F4Y08_16585</name>
</gene>
<name>A0A6B1DW53_9CHLR</name>
<proteinExistence type="predicted"/>
<protein>
    <submittedName>
        <fullName evidence="3">Uncharacterized protein</fullName>
    </submittedName>
</protein>
<dbReference type="AlphaFoldDB" id="A0A6B1DW53"/>
<organism evidence="3">
    <name type="scientific">Caldilineaceae bacterium SB0662_bin_9</name>
    <dbReference type="NCBI Taxonomy" id="2605258"/>
    <lineage>
        <taxon>Bacteria</taxon>
        <taxon>Bacillati</taxon>
        <taxon>Chloroflexota</taxon>
        <taxon>Caldilineae</taxon>
        <taxon>Caldilineales</taxon>
        <taxon>Caldilineaceae</taxon>
    </lineage>
</organism>
<evidence type="ECO:0000256" key="1">
    <source>
        <dbReference type="SAM" id="MobiDB-lite"/>
    </source>
</evidence>